<dbReference type="eggNOG" id="ENOG502ZZRR">
    <property type="taxonomic scope" value="Bacteria"/>
</dbReference>
<accession>D7A5T2</accession>
<dbReference type="AlphaFoldDB" id="D7A5T2"/>
<organism evidence="1 2">
    <name type="scientific">Ancylobacter novellus (strain ATCC 8093 / DSM 506 / JCM 20403 / CCM 1077 / IAM 12100 / NBRC 12443 / NCIMB 10456)</name>
    <name type="common">Starkeya novella</name>
    <dbReference type="NCBI Taxonomy" id="639283"/>
    <lineage>
        <taxon>Bacteria</taxon>
        <taxon>Pseudomonadati</taxon>
        <taxon>Pseudomonadota</taxon>
        <taxon>Alphaproteobacteria</taxon>
        <taxon>Hyphomicrobiales</taxon>
        <taxon>Xanthobacteraceae</taxon>
        <taxon>Ancylobacter</taxon>
    </lineage>
</organism>
<sequence>MRVTDVVLIVATLGAFVAAVEARNRVEVAPHEVAAVREAPKMITCPLRKPDFATVMQAAFVGDGTLLVEQQTNTRVRHIKDC</sequence>
<dbReference type="RefSeq" id="WP_013167551.1">
    <property type="nucleotide sequence ID" value="NC_014217.1"/>
</dbReference>
<keyword evidence="2" id="KW-1185">Reference proteome</keyword>
<evidence type="ECO:0000313" key="1">
    <source>
        <dbReference type="EMBL" id="ADH90047.1"/>
    </source>
</evidence>
<gene>
    <name evidence="1" type="ordered locus">Snov_2759</name>
</gene>
<name>D7A5T2_ANCN5</name>
<reference evidence="1 2" key="1">
    <citation type="journal article" date="2012" name="Stand. Genomic Sci.">
        <title>Complete genome sequence of the facultatively chemolithoautotrophic and methylotrophic alpha Proteobacterium Starkeya novella type strain (ATCC 8093(T)).</title>
        <authorList>
            <person name="Kappler U."/>
            <person name="Davenport K."/>
            <person name="Beatson S."/>
            <person name="Lucas S."/>
            <person name="Lapidus A."/>
            <person name="Copeland A."/>
            <person name="Berry K.W."/>
            <person name="Glavina Del Rio T."/>
            <person name="Hammon N."/>
            <person name="Dalin E."/>
            <person name="Tice H."/>
            <person name="Pitluck S."/>
            <person name="Richardson P."/>
            <person name="Bruce D."/>
            <person name="Goodwin L.A."/>
            <person name="Han C."/>
            <person name="Tapia R."/>
            <person name="Detter J.C."/>
            <person name="Chang Y.J."/>
            <person name="Jeffries C.D."/>
            <person name="Land M."/>
            <person name="Hauser L."/>
            <person name="Kyrpides N.C."/>
            <person name="Goker M."/>
            <person name="Ivanova N."/>
            <person name="Klenk H.P."/>
            <person name="Woyke T."/>
        </authorList>
    </citation>
    <scope>NUCLEOTIDE SEQUENCE [LARGE SCALE GENOMIC DNA]</scope>
    <source>
        <strain evidence="2">ATCC 8093 / DSM 506 / JCM 20403 / CCM 1077 / IAM 12100 / NBRC 12443 / NCIMB 10456</strain>
    </source>
</reference>
<proteinExistence type="predicted"/>
<evidence type="ECO:0000313" key="2">
    <source>
        <dbReference type="Proteomes" id="UP000006633"/>
    </source>
</evidence>
<dbReference type="Proteomes" id="UP000006633">
    <property type="component" value="Chromosome"/>
</dbReference>
<dbReference type="EMBL" id="CP002026">
    <property type="protein sequence ID" value="ADH90047.1"/>
    <property type="molecule type" value="Genomic_DNA"/>
</dbReference>
<dbReference type="HOGENOM" id="CLU_2556651_0_0_5"/>
<dbReference type="KEGG" id="sno:Snov_2759"/>
<dbReference type="OrthoDB" id="8451153at2"/>
<protein>
    <submittedName>
        <fullName evidence="1">Uncharacterized protein</fullName>
    </submittedName>
</protein>